<comment type="caution">
    <text evidence="1">The sequence shown here is derived from an EMBL/GenBank/DDBJ whole genome shotgun (WGS) entry which is preliminary data.</text>
</comment>
<evidence type="ECO:0008006" key="3">
    <source>
        <dbReference type="Google" id="ProtNLM"/>
    </source>
</evidence>
<dbReference type="Proteomes" id="UP001596288">
    <property type="component" value="Unassembled WGS sequence"/>
</dbReference>
<evidence type="ECO:0000313" key="2">
    <source>
        <dbReference type="Proteomes" id="UP001596288"/>
    </source>
</evidence>
<protein>
    <recommendedName>
        <fullName evidence="3">Bacteriocin immunity protein</fullName>
    </recommendedName>
</protein>
<name>A0ABW1RQQ8_9LACO</name>
<dbReference type="EMBL" id="JBHSSF010000046">
    <property type="protein sequence ID" value="MFC6177758.1"/>
    <property type="molecule type" value="Genomic_DNA"/>
</dbReference>
<dbReference type="RefSeq" id="WP_137612562.1">
    <property type="nucleotide sequence ID" value="NZ_BJDF01000037.1"/>
</dbReference>
<keyword evidence="2" id="KW-1185">Reference proteome</keyword>
<sequence length="97" mass="11164">MKQADQDRVLKAMRSLSEALNKYHEGSQTTQYVDETIAELEKCQEKAFTGGFEYYIIKAGMLRKSEGIELNEIEYKRWHAVASMKDLGNDLFFGMGM</sequence>
<accession>A0ABW1RQQ8</accession>
<proteinExistence type="predicted"/>
<gene>
    <name evidence="1" type="ORF">ACFQAV_13155</name>
</gene>
<organism evidence="1 2">
    <name type="scientific">Companilactobacillus huachuanensis</name>
    <dbReference type="NCBI Taxonomy" id="2559914"/>
    <lineage>
        <taxon>Bacteria</taxon>
        <taxon>Bacillati</taxon>
        <taxon>Bacillota</taxon>
        <taxon>Bacilli</taxon>
        <taxon>Lactobacillales</taxon>
        <taxon>Lactobacillaceae</taxon>
        <taxon>Companilactobacillus</taxon>
    </lineage>
</organism>
<reference evidence="2" key="1">
    <citation type="journal article" date="2019" name="Int. J. Syst. Evol. Microbiol.">
        <title>The Global Catalogue of Microorganisms (GCM) 10K type strain sequencing project: providing services to taxonomists for standard genome sequencing and annotation.</title>
        <authorList>
            <consortium name="The Broad Institute Genomics Platform"/>
            <consortium name="The Broad Institute Genome Sequencing Center for Infectious Disease"/>
            <person name="Wu L."/>
            <person name="Ma J."/>
        </authorList>
    </citation>
    <scope>NUCLEOTIDE SEQUENCE [LARGE SCALE GENOMIC DNA]</scope>
    <source>
        <strain evidence="2">CCM 8927</strain>
    </source>
</reference>
<evidence type="ECO:0000313" key="1">
    <source>
        <dbReference type="EMBL" id="MFC6177758.1"/>
    </source>
</evidence>